<dbReference type="PANTHER" id="PTHR30472">
    <property type="entry name" value="FERRIC ENTEROBACTIN TRANSPORT SYSTEM PERMEASE PROTEIN"/>
    <property type="match status" value="1"/>
</dbReference>
<feature type="transmembrane region" description="Helical" evidence="8">
    <location>
        <begin position="276"/>
        <end position="294"/>
    </location>
</feature>
<dbReference type="Proteomes" id="UP000475928">
    <property type="component" value="Unassembled WGS sequence"/>
</dbReference>
<comment type="subcellular location">
    <subcellularLocation>
        <location evidence="1">Cell membrane</location>
        <topology evidence="1">Multi-pass membrane protein</topology>
    </subcellularLocation>
</comment>
<evidence type="ECO:0000256" key="6">
    <source>
        <dbReference type="ARBA" id="ARBA00022989"/>
    </source>
</evidence>
<organism evidence="9 10">
    <name type="scientific">Pseudolactococcus insecticola</name>
    <dbReference type="NCBI Taxonomy" id="2709158"/>
    <lineage>
        <taxon>Bacteria</taxon>
        <taxon>Bacillati</taxon>
        <taxon>Bacillota</taxon>
        <taxon>Bacilli</taxon>
        <taxon>Lactobacillales</taxon>
        <taxon>Streptococcaceae</taxon>
        <taxon>Pseudolactococcus</taxon>
    </lineage>
</organism>
<evidence type="ECO:0000256" key="4">
    <source>
        <dbReference type="ARBA" id="ARBA00022475"/>
    </source>
</evidence>
<name>A0A6A0B7V3_9LACT</name>
<dbReference type="AlphaFoldDB" id="A0A6A0B7V3"/>
<evidence type="ECO:0000256" key="2">
    <source>
        <dbReference type="ARBA" id="ARBA00007935"/>
    </source>
</evidence>
<dbReference type="Pfam" id="PF01032">
    <property type="entry name" value="FecCD"/>
    <property type="match status" value="1"/>
</dbReference>
<reference evidence="9 10" key="1">
    <citation type="submission" date="2020-02" db="EMBL/GenBank/DDBJ databases">
        <title>Draft genome sequence of Lactococcus sp. Hs20B0-1.</title>
        <authorList>
            <person name="Noda S."/>
            <person name="Yuki M."/>
            <person name="Ohkuma M."/>
        </authorList>
    </citation>
    <scope>NUCLEOTIDE SEQUENCE [LARGE SCALE GENOMIC DNA]</scope>
    <source>
        <strain evidence="9 10">Hs20B0-1</strain>
    </source>
</reference>
<keyword evidence="5 8" id="KW-0812">Transmembrane</keyword>
<dbReference type="CDD" id="cd06550">
    <property type="entry name" value="TM_ABC_iron-siderophores_like"/>
    <property type="match status" value="1"/>
</dbReference>
<keyword evidence="10" id="KW-1185">Reference proteome</keyword>
<feature type="transmembrane region" description="Helical" evidence="8">
    <location>
        <begin position="235"/>
        <end position="256"/>
    </location>
</feature>
<evidence type="ECO:0000313" key="9">
    <source>
        <dbReference type="EMBL" id="GFH40548.1"/>
    </source>
</evidence>
<feature type="transmembrane region" description="Helical" evidence="8">
    <location>
        <begin position="112"/>
        <end position="130"/>
    </location>
</feature>
<feature type="transmembrane region" description="Helical" evidence="8">
    <location>
        <begin position="301"/>
        <end position="321"/>
    </location>
</feature>
<protein>
    <submittedName>
        <fullName evidence="9">Ferrichrome ABC transporter permease</fullName>
    </submittedName>
</protein>
<evidence type="ECO:0000256" key="1">
    <source>
        <dbReference type="ARBA" id="ARBA00004651"/>
    </source>
</evidence>
<accession>A0A6A0B7V3</accession>
<feature type="transmembrane region" description="Helical" evidence="8">
    <location>
        <begin position="142"/>
        <end position="166"/>
    </location>
</feature>
<evidence type="ECO:0000256" key="3">
    <source>
        <dbReference type="ARBA" id="ARBA00022448"/>
    </source>
</evidence>
<dbReference type="EMBL" id="BLLH01000004">
    <property type="protein sequence ID" value="GFH40548.1"/>
    <property type="molecule type" value="Genomic_DNA"/>
</dbReference>
<dbReference type="GO" id="GO:0033214">
    <property type="term" value="P:siderophore-iron import into cell"/>
    <property type="evidence" value="ECO:0007669"/>
    <property type="project" value="TreeGrafter"/>
</dbReference>
<feature type="transmembrane region" description="Helical" evidence="8">
    <location>
        <begin position="186"/>
        <end position="204"/>
    </location>
</feature>
<dbReference type="PANTHER" id="PTHR30472:SF24">
    <property type="entry name" value="FERRIC ENTEROBACTIN TRANSPORT SYSTEM PERMEASE PROTEIN FEPG"/>
    <property type="match status" value="1"/>
</dbReference>
<dbReference type="SUPFAM" id="SSF81345">
    <property type="entry name" value="ABC transporter involved in vitamin B12 uptake, BtuC"/>
    <property type="match status" value="1"/>
</dbReference>
<dbReference type="GO" id="GO:0005886">
    <property type="term" value="C:plasma membrane"/>
    <property type="evidence" value="ECO:0007669"/>
    <property type="project" value="UniProtKB-SubCell"/>
</dbReference>
<evidence type="ECO:0000256" key="8">
    <source>
        <dbReference type="SAM" id="Phobius"/>
    </source>
</evidence>
<keyword evidence="7 8" id="KW-0472">Membrane</keyword>
<keyword evidence="4" id="KW-1003">Cell membrane</keyword>
<dbReference type="GO" id="GO:0022857">
    <property type="term" value="F:transmembrane transporter activity"/>
    <property type="evidence" value="ECO:0007669"/>
    <property type="project" value="InterPro"/>
</dbReference>
<comment type="caution">
    <text evidence="9">The sequence shown here is derived from an EMBL/GenBank/DDBJ whole genome shotgun (WGS) entry which is preliminary data.</text>
</comment>
<sequence>MRTVIKKTSQALRSLAFWQKMLILRVLTGIFILADVLTGASHQISWLIISNFRLPRLLILVIAGVAISVSGGLVQDTTENPLADSSLIGVTAGSSFGIVLFIAFGASLSNVLYVYPIFAVAGALLAYAILYQLALKRNSGQVNLILTGLAISAVFQALITIVQLHLDQFGIQKLAVWLSGDVWLTDYPYIALLAVLLAFALIILPRFFRRIDLLQTGQEMASSLGLDVIKTQKQLLILSLLFAAIGVAAVGSLGFLGLLAPHIARNMTTFSAKKRYIITIFVGVLIMLISDMLARTLIAPSTLPIGFVLSIVGAPYFIYLITKKI</sequence>
<dbReference type="InterPro" id="IPR037294">
    <property type="entry name" value="ABC_BtuC-like"/>
</dbReference>
<keyword evidence="6 8" id="KW-1133">Transmembrane helix</keyword>
<gene>
    <name evidence="9" type="primary">fhuG</name>
    <name evidence="9" type="ORF">Hs20B_09460</name>
</gene>
<evidence type="ECO:0000256" key="7">
    <source>
        <dbReference type="ARBA" id="ARBA00023136"/>
    </source>
</evidence>
<feature type="transmembrane region" description="Helical" evidence="8">
    <location>
        <begin position="21"/>
        <end position="42"/>
    </location>
</feature>
<comment type="similarity">
    <text evidence="2">Belongs to the binding-protein-dependent transport system permease family. FecCD subfamily.</text>
</comment>
<dbReference type="Gene3D" id="1.10.3470.10">
    <property type="entry name" value="ABC transporter involved in vitamin B12 uptake, BtuC"/>
    <property type="match status" value="1"/>
</dbReference>
<feature type="transmembrane region" description="Helical" evidence="8">
    <location>
        <begin position="54"/>
        <end position="74"/>
    </location>
</feature>
<proteinExistence type="inferred from homology"/>
<keyword evidence="3" id="KW-0813">Transport</keyword>
<evidence type="ECO:0000313" key="10">
    <source>
        <dbReference type="Proteomes" id="UP000475928"/>
    </source>
</evidence>
<dbReference type="RefSeq" id="WP_172356181.1">
    <property type="nucleotide sequence ID" value="NZ_BLLH01000004.1"/>
</dbReference>
<feature type="transmembrane region" description="Helical" evidence="8">
    <location>
        <begin position="86"/>
        <end position="106"/>
    </location>
</feature>
<dbReference type="InterPro" id="IPR000522">
    <property type="entry name" value="ABC_transptr_permease_BtuC"/>
</dbReference>
<evidence type="ECO:0000256" key="5">
    <source>
        <dbReference type="ARBA" id="ARBA00022692"/>
    </source>
</evidence>